<evidence type="ECO:0000256" key="2">
    <source>
        <dbReference type="SAM" id="SignalP"/>
    </source>
</evidence>
<name>A0A096BP64_9BACT</name>
<dbReference type="Proteomes" id="UP000029525">
    <property type="component" value="Unassembled WGS sequence"/>
</dbReference>
<sequence>MNSKCHRIVFACLWSLLLAVGLASCKPSIPSKYLQPDEMEDVLYDYHLAQSMANQEGDAAVRQSAYEKAVLNKYGITQQQFDSSLQYYIRHTEQLKTIYEDISKRYETEARLQGASESDLNQFGTIKSKGDTTDIWRGNHTLLLSPYALVNQHSFAQKADSSFHKGDRFVFSYDAQYIAQEGMRDAMAVLSVTFSNDSIATQTQHIYSDGRQTLTIENSDTLGIKAVKGYFLMLRGQQPTTTFKLLILKNITLVRMHIHKNSSDAQRSDSLSRQEPIRTIGGAPVSSPDPVPEHRPIDKNGDQLQPLRSPQDAMRERGIPQTR</sequence>
<dbReference type="Pfam" id="PF14129">
    <property type="entry name" value="DUF4296"/>
    <property type="match status" value="1"/>
</dbReference>
<feature type="compositionally biased region" description="Basic and acidic residues" evidence="1">
    <location>
        <begin position="313"/>
        <end position="323"/>
    </location>
</feature>
<evidence type="ECO:0000313" key="5">
    <source>
        <dbReference type="Proteomes" id="UP000029525"/>
    </source>
</evidence>
<dbReference type="AlphaFoldDB" id="A0A096BP64"/>
<proteinExistence type="predicted"/>
<dbReference type="RefSeq" id="WP_036867216.1">
    <property type="nucleotide sequence ID" value="NZ_JRNQ01000036.1"/>
</dbReference>
<evidence type="ECO:0000259" key="3">
    <source>
        <dbReference type="Pfam" id="PF14129"/>
    </source>
</evidence>
<dbReference type="OrthoDB" id="678784at2"/>
<feature type="compositionally biased region" description="Basic and acidic residues" evidence="1">
    <location>
        <begin position="266"/>
        <end position="276"/>
    </location>
</feature>
<accession>A0A096BP64</accession>
<evidence type="ECO:0000256" key="1">
    <source>
        <dbReference type="SAM" id="MobiDB-lite"/>
    </source>
</evidence>
<keyword evidence="2" id="KW-0732">Signal</keyword>
<feature type="chain" id="PRO_5001917468" description="DUF4296 domain-containing protein" evidence="2">
    <location>
        <begin position="24"/>
        <end position="323"/>
    </location>
</feature>
<feature type="region of interest" description="Disordered" evidence="1">
    <location>
        <begin position="262"/>
        <end position="323"/>
    </location>
</feature>
<gene>
    <name evidence="4" type="ORF">HMPREF0647_06705</name>
</gene>
<comment type="caution">
    <text evidence="4">The sequence shown here is derived from an EMBL/GenBank/DDBJ whole genome shotgun (WGS) entry which is preliminary data.</text>
</comment>
<dbReference type="InterPro" id="IPR025381">
    <property type="entry name" value="DUF4296"/>
</dbReference>
<feature type="signal peptide" evidence="2">
    <location>
        <begin position="1"/>
        <end position="23"/>
    </location>
</feature>
<reference evidence="4 5" key="1">
    <citation type="submission" date="2014-07" db="EMBL/GenBank/DDBJ databases">
        <authorList>
            <person name="McCorrison J."/>
            <person name="Sanka R."/>
            <person name="Torralba M."/>
            <person name="Gillis M."/>
            <person name="Haft D.H."/>
            <person name="Methe B."/>
            <person name="Sutton G."/>
            <person name="Nelson K.E."/>
        </authorList>
    </citation>
    <scope>NUCLEOTIDE SEQUENCE [LARGE SCALE GENOMIC DNA]</scope>
    <source>
        <strain evidence="4 5">DNF00320</strain>
    </source>
</reference>
<feature type="compositionally biased region" description="Basic and acidic residues" evidence="1">
    <location>
        <begin position="291"/>
        <end position="301"/>
    </location>
</feature>
<protein>
    <recommendedName>
        <fullName evidence="3">DUF4296 domain-containing protein</fullName>
    </recommendedName>
</protein>
<evidence type="ECO:0000313" key="4">
    <source>
        <dbReference type="EMBL" id="KGF44452.1"/>
    </source>
</evidence>
<organism evidence="4 5">
    <name type="scientific">Prevotella bivia DNF00320</name>
    <dbReference type="NCBI Taxonomy" id="1401068"/>
    <lineage>
        <taxon>Bacteria</taxon>
        <taxon>Pseudomonadati</taxon>
        <taxon>Bacteroidota</taxon>
        <taxon>Bacteroidia</taxon>
        <taxon>Bacteroidales</taxon>
        <taxon>Prevotellaceae</taxon>
        <taxon>Prevotella</taxon>
    </lineage>
</organism>
<dbReference type="PROSITE" id="PS51257">
    <property type="entry name" value="PROKAR_LIPOPROTEIN"/>
    <property type="match status" value="1"/>
</dbReference>
<dbReference type="EMBL" id="JRNQ01000036">
    <property type="protein sequence ID" value="KGF44452.1"/>
    <property type="molecule type" value="Genomic_DNA"/>
</dbReference>
<feature type="domain" description="DUF4296" evidence="3">
    <location>
        <begin position="30"/>
        <end position="109"/>
    </location>
</feature>